<dbReference type="InterPro" id="IPR013427">
    <property type="entry name" value="Haem-bd_dom_put"/>
</dbReference>
<dbReference type="GO" id="GO:0046872">
    <property type="term" value="F:metal ion binding"/>
    <property type="evidence" value="ECO:0007669"/>
    <property type="project" value="UniProtKB-KW"/>
</dbReference>
<dbReference type="KEGG" id="rul:UC8_42090"/>
<dbReference type="PANTHER" id="PTHR33546:SF1">
    <property type="entry name" value="LARGE, MULTIFUNCTIONAL SECRETED PROTEIN"/>
    <property type="match status" value="1"/>
</dbReference>
<organism evidence="7 8">
    <name type="scientific">Roseimaritima ulvae</name>
    <dbReference type="NCBI Taxonomy" id="980254"/>
    <lineage>
        <taxon>Bacteria</taxon>
        <taxon>Pseudomonadati</taxon>
        <taxon>Planctomycetota</taxon>
        <taxon>Planctomycetia</taxon>
        <taxon>Pirellulales</taxon>
        <taxon>Pirellulaceae</taxon>
        <taxon>Roseimaritima</taxon>
    </lineage>
</organism>
<keyword evidence="8" id="KW-1185">Reference proteome</keyword>
<feature type="domain" description="Cytochrome c" evidence="6">
    <location>
        <begin position="882"/>
        <end position="1018"/>
    </location>
</feature>
<keyword evidence="5" id="KW-0732">Signal</keyword>
<evidence type="ECO:0000256" key="3">
    <source>
        <dbReference type="ARBA" id="ARBA00023004"/>
    </source>
</evidence>
<keyword evidence="3 4" id="KW-0408">Iron</keyword>
<reference evidence="7 8" key="1">
    <citation type="submission" date="2019-08" db="EMBL/GenBank/DDBJ databases">
        <title>Deep-cultivation of Planctomycetes and their phenomic and genomic characterization uncovers novel biology.</title>
        <authorList>
            <person name="Wiegand S."/>
            <person name="Jogler M."/>
            <person name="Boedeker C."/>
            <person name="Pinto D."/>
            <person name="Vollmers J."/>
            <person name="Rivas-Marin E."/>
            <person name="Kohn T."/>
            <person name="Peeters S.H."/>
            <person name="Heuer A."/>
            <person name="Rast P."/>
            <person name="Oberbeckmann S."/>
            <person name="Bunk B."/>
            <person name="Jeske O."/>
            <person name="Meyerdierks A."/>
            <person name="Storesund J.E."/>
            <person name="Kallscheuer N."/>
            <person name="Luecker S."/>
            <person name="Lage O.M."/>
            <person name="Pohl T."/>
            <person name="Merkel B.J."/>
            <person name="Hornburger P."/>
            <person name="Mueller R.-W."/>
            <person name="Bruemmer F."/>
            <person name="Labrenz M."/>
            <person name="Spormann A.M."/>
            <person name="Op den Camp H."/>
            <person name="Overmann J."/>
            <person name="Amann R."/>
            <person name="Jetten M.S.M."/>
            <person name="Mascher T."/>
            <person name="Medema M.H."/>
            <person name="Devos D.P."/>
            <person name="Kaster A.-K."/>
            <person name="Ovreas L."/>
            <person name="Rohde M."/>
            <person name="Galperin M.Y."/>
            <person name="Jogler C."/>
        </authorList>
    </citation>
    <scope>NUCLEOTIDE SEQUENCE [LARGE SCALE GENOMIC DNA]</scope>
    <source>
        <strain evidence="7 8">UC8</strain>
    </source>
</reference>
<dbReference type="EMBL" id="CP042914">
    <property type="protein sequence ID" value="QEG42175.1"/>
    <property type="molecule type" value="Genomic_DNA"/>
</dbReference>
<dbReference type="InterPro" id="IPR011042">
    <property type="entry name" value="6-blade_b-propeller_TolB-like"/>
</dbReference>
<dbReference type="SUPFAM" id="SSF49785">
    <property type="entry name" value="Galactose-binding domain-like"/>
    <property type="match status" value="1"/>
</dbReference>
<protein>
    <submittedName>
        <fullName evidence="7">Cytochrome c</fullName>
    </submittedName>
</protein>
<dbReference type="InterPro" id="IPR009056">
    <property type="entry name" value="Cyt_c-like_dom"/>
</dbReference>
<evidence type="ECO:0000256" key="2">
    <source>
        <dbReference type="ARBA" id="ARBA00022723"/>
    </source>
</evidence>
<dbReference type="PROSITE" id="PS51007">
    <property type="entry name" value="CYTC"/>
    <property type="match status" value="1"/>
</dbReference>
<dbReference type="InterPro" id="IPR036909">
    <property type="entry name" value="Cyt_c-like_dom_sf"/>
</dbReference>
<sequence precursor="true">MTRMLLSLSLCLSAMLFASSLSAQSPPSKKWLTSKPVPKWIWSQKNHVSNQKIYLRSSLDVAGAVKSAPLYCSCDNRMTLWINGKQVGASSNWAEPVAIDAAKYLQAGKNVIAVAGQNEGGIAAMVFKLSVNPDQANSVTRISDESWAVSTQAPGEGWQSVDFDASAWKETAHAIEPLGRGPWGLPGYSGSGAGPGQVTDPDDLNVPDGFAVDLIYTVPKNEQGSWVSLANGPDGTLLASDQAGKGLFSISVQETDQGPQATVKAMPVPHPDGKGTLSGAQGLLWAFDSLWFHRNGGHLYRVSDTNGDGVLDHSEEIPSQTGGGEHGNHAVILSADGKAVLMDGGNHAPLHEVARARVQSWQEDQLLPRMWDANGHARGKLAPGGWVTRLNPETLQQELICIGFRNQYDIALNAHGDIFTYDADMEWDLGTPWYRPTRICHVVSGGDYGWRSGTGKFPTYYEDSLPPVVEIGPGSPTGVASGIGAKFPAEYQDAIFALDWTFGTIYAIHLTPDGAGYRGRSEPFVTGVPLPVTDAVVAADGNLYFTVGGRGAQSGLYRVRYTNSDVSQPSRDLSDDVRTARQARQQLEQYHGVEDPAAVDAAWPYLSSPDRFLRHAARVAIESQPVEQWAQRAVLENDPQARITASVALARMGNERHQRGLLTGLLELDPAKLTVSQTLGLLRAYALTFIRLGRPDETTRQQIIARLDPLLPADDADINTELVRVLVYLEAPNIVEKTMQMIADRQPPEIPDWSELASRNRGYGGTVQRVLDNHPPAQEIGYALMLKELRNGWTIELRRQYFEFLNAAAKGSGGASFPGFLTNIREEALGNCSDAERLAVADITGETFDPVPDFEIQPIVGPRQKWTADEAIRQSAHGFRQASYERGRSLYFAASCGNCHRFNGLGGNIGPDLTSVRNKFDVRYVVEHIIEPSKVVSDQYQSSVVLTDDGRAYTGLVSEADGQVVIYPADAKAEPIRLDADSIEEISPSPTSQMPTGLIDGLNKEEVRDLLAYLMSGGNPKEKRVYGK</sequence>
<proteinExistence type="predicted"/>
<feature type="chain" id="PRO_5023010604" evidence="5">
    <location>
        <begin position="24"/>
        <end position="1028"/>
    </location>
</feature>
<accession>A0A5B9QXR9</accession>
<dbReference type="SUPFAM" id="SSF46626">
    <property type="entry name" value="Cytochrome c"/>
    <property type="match status" value="1"/>
</dbReference>
<dbReference type="SUPFAM" id="SSF50952">
    <property type="entry name" value="Soluble quinoprotein glucose dehydrogenase"/>
    <property type="match status" value="1"/>
</dbReference>
<dbReference type="Gene3D" id="1.10.760.10">
    <property type="entry name" value="Cytochrome c-like domain"/>
    <property type="match status" value="1"/>
</dbReference>
<dbReference type="OrthoDB" id="223239at2"/>
<keyword evidence="2 4" id="KW-0479">Metal-binding</keyword>
<feature type="signal peptide" evidence="5">
    <location>
        <begin position="1"/>
        <end position="23"/>
    </location>
</feature>
<evidence type="ECO:0000256" key="1">
    <source>
        <dbReference type="ARBA" id="ARBA00022617"/>
    </source>
</evidence>
<dbReference type="InterPro" id="IPR011041">
    <property type="entry name" value="Quinoprot_gluc/sorb_DH_b-prop"/>
</dbReference>
<dbReference type="GO" id="GO:0009055">
    <property type="term" value="F:electron transfer activity"/>
    <property type="evidence" value="ECO:0007669"/>
    <property type="project" value="InterPro"/>
</dbReference>
<dbReference type="RefSeq" id="WP_084427110.1">
    <property type="nucleotide sequence ID" value="NZ_CP042914.1"/>
</dbReference>
<dbReference type="Proteomes" id="UP000325286">
    <property type="component" value="Chromosome"/>
</dbReference>
<name>A0A5B9QXR9_9BACT</name>
<dbReference type="InterPro" id="IPR008979">
    <property type="entry name" value="Galactose-bd-like_sf"/>
</dbReference>
<evidence type="ECO:0000259" key="6">
    <source>
        <dbReference type="PROSITE" id="PS51007"/>
    </source>
</evidence>
<gene>
    <name evidence="7" type="ORF">UC8_42090</name>
</gene>
<dbReference type="PANTHER" id="PTHR33546">
    <property type="entry name" value="LARGE, MULTIFUNCTIONAL SECRETED PROTEIN-RELATED"/>
    <property type="match status" value="1"/>
</dbReference>
<evidence type="ECO:0000313" key="7">
    <source>
        <dbReference type="EMBL" id="QEG42175.1"/>
    </source>
</evidence>
<evidence type="ECO:0000313" key="8">
    <source>
        <dbReference type="Proteomes" id="UP000325286"/>
    </source>
</evidence>
<evidence type="ECO:0000256" key="4">
    <source>
        <dbReference type="PROSITE-ProRule" id="PRU00433"/>
    </source>
</evidence>
<dbReference type="GO" id="GO:0020037">
    <property type="term" value="F:heme binding"/>
    <property type="evidence" value="ECO:0007669"/>
    <property type="project" value="InterPro"/>
</dbReference>
<dbReference type="AlphaFoldDB" id="A0A5B9QXR9"/>
<keyword evidence="1 4" id="KW-0349">Heme</keyword>
<dbReference type="Gene3D" id="2.120.10.30">
    <property type="entry name" value="TolB, C-terminal domain"/>
    <property type="match status" value="1"/>
</dbReference>
<dbReference type="NCBIfam" id="TIGR02603">
    <property type="entry name" value="CxxCH_TIGR02603"/>
    <property type="match status" value="1"/>
</dbReference>
<dbReference type="Gene3D" id="2.60.120.260">
    <property type="entry name" value="Galactose-binding domain-like"/>
    <property type="match status" value="1"/>
</dbReference>
<evidence type="ECO:0000256" key="5">
    <source>
        <dbReference type="SAM" id="SignalP"/>
    </source>
</evidence>